<reference evidence="4 5" key="1">
    <citation type="submission" date="2024-09" db="EMBL/GenBank/DDBJ databases">
        <title>Chromosome-scale assembly of Riccia fluitans.</title>
        <authorList>
            <person name="Paukszto L."/>
            <person name="Sawicki J."/>
            <person name="Karawczyk K."/>
            <person name="Piernik-Szablinska J."/>
            <person name="Szczecinska M."/>
            <person name="Mazdziarz M."/>
        </authorList>
    </citation>
    <scope>NUCLEOTIDE SEQUENCE [LARGE SCALE GENOMIC DNA]</scope>
    <source>
        <strain evidence="4">Rf_01</strain>
        <tissue evidence="4">Aerial parts of the thallus</tissue>
    </source>
</reference>
<dbReference type="Proteomes" id="UP001605036">
    <property type="component" value="Unassembled WGS sequence"/>
</dbReference>
<keyword evidence="5" id="KW-1185">Reference proteome</keyword>
<gene>
    <name evidence="4" type="ORF">R1flu_007258</name>
</gene>
<organism evidence="4 5">
    <name type="scientific">Riccia fluitans</name>
    <dbReference type="NCBI Taxonomy" id="41844"/>
    <lineage>
        <taxon>Eukaryota</taxon>
        <taxon>Viridiplantae</taxon>
        <taxon>Streptophyta</taxon>
        <taxon>Embryophyta</taxon>
        <taxon>Marchantiophyta</taxon>
        <taxon>Marchantiopsida</taxon>
        <taxon>Marchantiidae</taxon>
        <taxon>Marchantiales</taxon>
        <taxon>Ricciaceae</taxon>
        <taxon>Riccia</taxon>
    </lineage>
</organism>
<comment type="caution">
    <text evidence="4">The sequence shown here is derived from an EMBL/GenBank/DDBJ whole genome shotgun (WGS) entry which is preliminary data.</text>
</comment>
<dbReference type="PANTHER" id="PTHR27001">
    <property type="entry name" value="OS01G0253100 PROTEIN"/>
    <property type="match status" value="1"/>
</dbReference>
<keyword evidence="1" id="KW-0547">Nucleotide-binding</keyword>
<dbReference type="GO" id="GO:0005524">
    <property type="term" value="F:ATP binding"/>
    <property type="evidence" value="ECO:0007669"/>
    <property type="project" value="UniProtKB-KW"/>
</dbReference>
<dbReference type="InterPro" id="IPR001245">
    <property type="entry name" value="Ser-Thr/Tyr_kinase_cat_dom"/>
</dbReference>
<dbReference type="Gene3D" id="3.30.200.20">
    <property type="entry name" value="Phosphorylase Kinase, domain 1"/>
    <property type="match status" value="1"/>
</dbReference>
<dbReference type="EMBL" id="JBHFFA010000003">
    <property type="protein sequence ID" value="KAL2635779.1"/>
    <property type="molecule type" value="Genomic_DNA"/>
</dbReference>
<evidence type="ECO:0000313" key="4">
    <source>
        <dbReference type="EMBL" id="KAL2635779.1"/>
    </source>
</evidence>
<dbReference type="AlphaFoldDB" id="A0ABD1YYC4"/>
<dbReference type="InterPro" id="IPR011009">
    <property type="entry name" value="Kinase-like_dom_sf"/>
</dbReference>
<evidence type="ECO:0000256" key="2">
    <source>
        <dbReference type="ARBA" id="ARBA00022840"/>
    </source>
</evidence>
<name>A0ABD1YYC4_9MARC</name>
<dbReference type="PROSITE" id="PS50011">
    <property type="entry name" value="PROTEIN_KINASE_DOM"/>
    <property type="match status" value="1"/>
</dbReference>
<feature type="domain" description="Protein kinase" evidence="3">
    <location>
        <begin position="150"/>
        <end position="440"/>
    </location>
</feature>
<keyword evidence="2" id="KW-0067">ATP-binding</keyword>
<proteinExistence type="predicted"/>
<sequence>MMSLAAKKLVLHEEVWKIIEEEEERPIEASMFSRGEKGPEIVVIPTFDGNKSWRESLDWLYRYSHWANQEGLSDDKALVYAVMHLQGKSRGWGQHFLRSGSWSDFLRCFFELYIPTVDYKWFLQWYRNERKKNQIVWYTAKEISKATNYFSEGNCVREDKLGKIYRGCLPGTSTGETNNSSNQFFTVRKYRKEVKTEALLHVIRETRNNRDVLAFAHPNVLKLLGFAFSERVPLLLYDLPSNGTLEQHLLNKTDELYWGTRLTIAIDVADAIRHLHSSNYSRTTVCRHHVVTSNILLDSDYRAKLAEFDVGDSSSMQEQPPRSPPKSGFIDQLRLKAAAAAANGNKDTDVYKYGVVLMELVSGRKAWVSEVPSDLFPDLWQMKREAGRLDDILDPYLKTAGSASWDSFQEVIFLAVKCCSMRVDMKQTMATVATELRGILRRGVIAEIDRVSKLWKEAIYGTQPQGLESCMKLVDRLERVIDHPSLKSDIGRRLDPFKSLKTSLFDELRVKEGVYERNDASIATPPAPAPQQRYQLNLTASINNRRSGLDGMVTPRSSFFDGPMSRAPPSQFTTEMSVKLRQLL</sequence>
<dbReference type="InterPro" id="IPR000719">
    <property type="entry name" value="Prot_kinase_dom"/>
</dbReference>
<accession>A0ABD1YYC4</accession>
<evidence type="ECO:0000259" key="3">
    <source>
        <dbReference type="PROSITE" id="PS50011"/>
    </source>
</evidence>
<dbReference type="PANTHER" id="PTHR27001:SF930">
    <property type="entry name" value="OS02G0821400 PROTEIN"/>
    <property type="match status" value="1"/>
</dbReference>
<dbReference type="SUPFAM" id="SSF56112">
    <property type="entry name" value="Protein kinase-like (PK-like)"/>
    <property type="match status" value="1"/>
</dbReference>
<dbReference type="Gene3D" id="1.10.510.10">
    <property type="entry name" value="Transferase(Phosphotransferase) domain 1"/>
    <property type="match status" value="1"/>
</dbReference>
<evidence type="ECO:0000313" key="5">
    <source>
        <dbReference type="Proteomes" id="UP001605036"/>
    </source>
</evidence>
<dbReference type="Pfam" id="PF07714">
    <property type="entry name" value="PK_Tyr_Ser-Thr"/>
    <property type="match status" value="1"/>
</dbReference>
<protein>
    <recommendedName>
        <fullName evidence="3">Protein kinase domain-containing protein</fullName>
    </recommendedName>
</protein>
<evidence type="ECO:0000256" key="1">
    <source>
        <dbReference type="ARBA" id="ARBA00022741"/>
    </source>
</evidence>